<accession>A0A0N4ZJM9</accession>
<feature type="compositionally biased region" description="Gly residues" evidence="1">
    <location>
        <begin position="17"/>
        <end position="30"/>
    </location>
</feature>
<feature type="region of interest" description="Disordered" evidence="1">
    <location>
        <begin position="125"/>
        <end position="167"/>
    </location>
</feature>
<protein>
    <submittedName>
        <fullName evidence="3">DUF222 domain-containing protein</fullName>
    </submittedName>
</protein>
<proteinExistence type="predicted"/>
<keyword evidence="2" id="KW-1185">Reference proteome</keyword>
<evidence type="ECO:0000256" key="1">
    <source>
        <dbReference type="SAM" id="MobiDB-lite"/>
    </source>
</evidence>
<dbReference type="WBParaSite" id="PTRK_0000825000.1">
    <property type="protein sequence ID" value="PTRK_0000825000.1"/>
    <property type="gene ID" value="PTRK_0000825000"/>
</dbReference>
<dbReference type="AlphaFoldDB" id="A0A0N4ZJM9"/>
<evidence type="ECO:0000313" key="3">
    <source>
        <dbReference type="WBParaSite" id="PTRK_0000825000.1"/>
    </source>
</evidence>
<evidence type="ECO:0000313" key="2">
    <source>
        <dbReference type="Proteomes" id="UP000038045"/>
    </source>
</evidence>
<dbReference type="Proteomes" id="UP000038045">
    <property type="component" value="Unplaced"/>
</dbReference>
<name>A0A0N4ZJM9_PARTI</name>
<organism evidence="2 3">
    <name type="scientific">Parastrongyloides trichosuri</name>
    <name type="common">Possum-specific nematode worm</name>
    <dbReference type="NCBI Taxonomy" id="131310"/>
    <lineage>
        <taxon>Eukaryota</taxon>
        <taxon>Metazoa</taxon>
        <taxon>Ecdysozoa</taxon>
        <taxon>Nematoda</taxon>
        <taxon>Chromadorea</taxon>
        <taxon>Rhabditida</taxon>
        <taxon>Tylenchina</taxon>
        <taxon>Panagrolaimomorpha</taxon>
        <taxon>Strongyloidoidea</taxon>
        <taxon>Strongyloididae</taxon>
        <taxon>Parastrongyloides</taxon>
    </lineage>
</organism>
<reference evidence="3" key="1">
    <citation type="submission" date="2017-02" db="UniProtKB">
        <authorList>
            <consortium name="WormBaseParasite"/>
        </authorList>
    </citation>
    <scope>IDENTIFICATION</scope>
</reference>
<sequence>MSARLDSLGDHHVEPGGDSGAAFLGGGGAGDQDAARRLQRRDLVGARQAEMDADHGWPFLDQHGQLGVVGQEALIDVVEALGRGRAELTEDRAQAVDPDGVPRRIGRDRRMAEQIDVERPVGQRLRRPDGLPARLGVYGPQGDGAQRPCVRHGGGQFGGRGSRHRRLDQGDGQAEAIGQGGLHRGSFARFCTDRR</sequence>
<feature type="region of interest" description="Disordered" evidence="1">
    <location>
        <begin position="1"/>
        <end position="35"/>
    </location>
</feature>